<feature type="transmembrane region" description="Helical" evidence="9">
    <location>
        <begin position="164"/>
        <end position="186"/>
    </location>
</feature>
<dbReference type="AlphaFoldDB" id="A0A7S1IR13"/>
<evidence type="ECO:0000259" key="11">
    <source>
        <dbReference type="PROSITE" id="PS50866"/>
    </source>
</evidence>
<keyword evidence="5 9" id="KW-1133">Transmembrane helix</keyword>
<evidence type="ECO:0000256" key="9">
    <source>
        <dbReference type="SAM" id="Phobius"/>
    </source>
</evidence>
<dbReference type="PROSITE" id="PS51257">
    <property type="entry name" value="PROKAR_LIPOPROTEIN"/>
    <property type="match status" value="1"/>
</dbReference>
<evidence type="ECO:0000256" key="4">
    <source>
        <dbReference type="ARBA" id="ARBA00022729"/>
    </source>
</evidence>
<dbReference type="InterPro" id="IPR036598">
    <property type="entry name" value="GOLD_dom_sf"/>
</dbReference>
<proteinExistence type="inferred from homology"/>
<sequence>MNALRALLVLSLVLSCTSLTLKIEAQSEECFSEEAAKGTSLTLQFQVTAGGLLDLDVHIKNPDKSAIKSWTTATEGKHTWQAEVDAKYDFCFSNRMARWTPKWVSFYITQGANPNLAKIEHIDPIERTIMELSEGLTELQEEQKYLRSVERVHRETIETTNVRMLYWSLFEVFVLLTMGFFQIYYLKRFLEVKSSV</sequence>
<keyword evidence="3 8" id="KW-0812">Transmembrane</keyword>
<evidence type="ECO:0000256" key="3">
    <source>
        <dbReference type="ARBA" id="ARBA00022692"/>
    </source>
</evidence>
<organism evidence="12">
    <name type="scientific">Eutreptiella gymnastica</name>
    <dbReference type="NCBI Taxonomy" id="73025"/>
    <lineage>
        <taxon>Eukaryota</taxon>
        <taxon>Discoba</taxon>
        <taxon>Euglenozoa</taxon>
        <taxon>Euglenida</taxon>
        <taxon>Spirocuta</taxon>
        <taxon>Euglenophyceae</taxon>
        <taxon>Eutreptiales</taxon>
        <taxon>Eutreptiaceae</taxon>
        <taxon>Eutreptiella</taxon>
    </lineage>
</organism>
<dbReference type="SMART" id="SM01190">
    <property type="entry name" value="EMP24_GP25L"/>
    <property type="match status" value="1"/>
</dbReference>
<evidence type="ECO:0000256" key="10">
    <source>
        <dbReference type="SAM" id="SignalP"/>
    </source>
</evidence>
<evidence type="ECO:0000256" key="1">
    <source>
        <dbReference type="ARBA" id="ARBA00004479"/>
    </source>
</evidence>
<evidence type="ECO:0000256" key="5">
    <source>
        <dbReference type="ARBA" id="ARBA00022989"/>
    </source>
</evidence>
<evidence type="ECO:0000313" key="12">
    <source>
        <dbReference type="EMBL" id="CAD9020363.1"/>
    </source>
</evidence>
<gene>
    <name evidence="12" type="ORF">EGYM00392_LOCUS31477</name>
</gene>
<reference evidence="12" key="1">
    <citation type="submission" date="2021-01" db="EMBL/GenBank/DDBJ databases">
        <authorList>
            <person name="Corre E."/>
            <person name="Pelletier E."/>
            <person name="Niang G."/>
            <person name="Scheremetjew M."/>
            <person name="Finn R."/>
            <person name="Kale V."/>
            <person name="Holt S."/>
            <person name="Cochrane G."/>
            <person name="Meng A."/>
            <person name="Brown T."/>
            <person name="Cohen L."/>
        </authorList>
    </citation>
    <scope>NUCLEOTIDE SEQUENCE</scope>
    <source>
        <strain evidence="12">NIES-381</strain>
    </source>
</reference>
<dbReference type="InterPro" id="IPR015720">
    <property type="entry name" value="Emp24-like"/>
</dbReference>
<dbReference type="InterPro" id="IPR009038">
    <property type="entry name" value="GOLD_dom"/>
</dbReference>
<dbReference type="GO" id="GO:0016020">
    <property type="term" value="C:membrane"/>
    <property type="evidence" value="ECO:0007669"/>
    <property type="project" value="UniProtKB-SubCell"/>
</dbReference>
<protein>
    <recommendedName>
        <fullName evidence="11">GOLD domain-containing protein</fullName>
    </recommendedName>
</protein>
<accession>A0A7S1IR13</accession>
<dbReference type="SUPFAM" id="SSF101576">
    <property type="entry name" value="Supernatant protein factor (SPF), C-terminal domain"/>
    <property type="match status" value="1"/>
</dbReference>
<dbReference type="Pfam" id="PF01105">
    <property type="entry name" value="EMP24_GP25L"/>
    <property type="match status" value="1"/>
</dbReference>
<evidence type="ECO:0000256" key="8">
    <source>
        <dbReference type="RuleBase" id="RU003827"/>
    </source>
</evidence>
<feature type="domain" description="GOLD" evidence="11">
    <location>
        <begin position="28"/>
        <end position="110"/>
    </location>
</feature>
<dbReference type="EMBL" id="HBGA01084455">
    <property type="protein sequence ID" value="CAD9020363.1"/>
    <property type="molecule type" value="Transcribed_RNA"/>
</dbReference>
<dbReference type="PROSITE" id="PS50866">
    <property type="entry name" value="GOLD"/>
    <property type="match status" value="1"/>
</dbReference>
<feature type="chain" id="PRO_5031428482" description="GOLD domain-containing protein" evidence="10">
    <location>
        <begin position="19"/>
        <end position="196"/>
    </location>
</feature>
<keyword evidence="4 10" id="KW-0732">Signal</keyword>
<feature type="signal peptide" evidence="10">
    <location>
        <begin position="1"/>
        <end position="18"/>
    </location>
</feature>
<keyword evidence="6 9" id="KW-0472">Membrane</keyword>
<dbReference type="PANTHER" id="PTHR22811">
    <property type="entry name" value="TRANSMEMBRANE EMP24 DOMAIN-CONTAINING PROTEIN"/>
    <property type="match status" value="1"/>
</dbReference>
<name>A0A7S1IR13_9EUGL</name>
<comment type="similarity">
    <text evidence="2 8">Belongs to the EMP24/GP25L family.</text>
</comment>
<dbReference type="GO" id="GO:0012505">
    <property type="term" value="C:endomembrane system"/>
    <property type="evidence" value="ECO:0007669"/>
    <property type="project" value="UniProtKB-SubCell"/>
</dbReference>
<evidence type="ECO:0000256" key="7">
    <source>
        <dbReference type="ARBA" id="ARBA00037847"/>
    </source>
</evidence>
<comment type="subcellular location">
    <subcellularLocation>
        <location evidence="7">Endomembrane system</location>
        <topology evidence="7">Single-pass membrane protein</topology>
    </subcellularLocation>
    <subcellularLocation>
        <location evidence="1 8">Membrane</location>
        <topology evidence="1 8">Single-pass type I membrane protein</topology>
    </subcellularLocation>
</comment>
<evidence type="ECO:0000256" key="2">
    <source>
        <dbReference type="ARBA" id="ARBA00007104"/>
    </source>
</evidence>
<evidence type="ECO:0000256" key="6">
    <source>
        <dbReference type="ARBA" id="ARBA00023136"/>
    </source>
</evidence>